<evidence type="ECO:0000313" key="2">
    <source>
        <dbReference type="EMBL" id="TBT96013.1"/>
    </source>
</evidence>
<evidence type="ECO:0000259" key="1">
    <source>
        <dbReference type="Pfam" id="PF09949"/>
    </source>
</evidence>
<gene>
    <name evidence="2" type="ORF">ET996_03350</name>
</gene>
<protein>
    <submittedName>
        <fullName evidence="2">DUF2183 domain-containing protein</fullName>
    </submittedName>
</protein>
<sequence length="347" mass="38909">MSSNRPFVAARLELWLDRRAEQLLRLFGWTERVITYPGYGIEDSARILGRIVLAPRWSDTQIGKAAEEFLRRRGWRNFVTAATVHSRYTIEFGDVTVSGSTDRGGYIDHRLRGHGCPVGWQTATITLGSGLEFGASVQIVPNDETFGVVSDLDDTVISTMLPRPLIAAWNSFFRTEAARQAVPGMAALYRQLLAKHPHAPLVYLSTGAWNTQGFLRRFLKRHGFPDGSMLMTDWGPTNTGWFRSGLEHKRASLLQLSIDFPQVRWILVGDDGQHDPEIYGDFAEAHPDRVRAVLIRRLNPTEQFLAHGTLEPIEPTRRRLHPGTPIIQAPDGRALASKLRDLPGVAD</sequence>
<dbReference type="Proteomes" id="UP000291933">
    <property type="component" value="Unassembled WGS sequence"/>
</dbReference>
<proteinExistence type="predicted"/>
<dbReference type="OrthoDB" id="9789875at2"/>
<dbReference type="PANTHER" id="PTHR28208">
    <property type="entry name" value="PHOSPHATIDATE PHOSPHATASE APP1"/>
    <property type="match status" value="1"/>
</dbReference>
<dbReference type="PANTHER" id="PTHR28208:SF3">
    <property type="entry name" value="PHOSPHATIDATE PHOSPHATASE APP1"/>
    <property type="match status" value="1"/>
</dbReference>
<dbReference type="RefSeq" id="WP_131171128.1">
    <property type="nucleotide sequence ID" value="NZ_FXTL01000002.1"/>
</dbReference>
<accession>A0A4Q9KN98</accession>
<comment type="caution">
    <text evidence="2">The sequence shown here is derived from an EMBL/GenBank/DDBJ whole genome shotgun (WGS) entry which is preliminary data.</text>
</comment>
<reference evidence="2 3" key="1">
    <citation type="submission" date="2019-01" db="EMBL/GenBank/DDBJ databases">
        <title>Lactibacter flavus gen. nov., sp. nov., a novel bacterium of the family Propionibacteriaceae isolated from raw milk and dairy products.</title>
        <authorList>
            <person name="Huptas C."/>
            <person name="Wenning M."/>
            <person name="Breitenwieser F."/>
            <person name="Doll E."/>
            <person name="Von Neubeck M."/>
            <person name="Busse H.-J."/>
            <person name="Scherer S."/>
        </authorList>
    </citation>
    <scope>NUCLEOTIDE SEQUENCE [LARGE SCALE GENOMIC DNA]</scope>
    <source>
        <strain evidence="2 3">DSM 22130</strain>
    </source>
</reference>
<organism evidence="2 3">
    <name type="scientific">Propioniciclava tarda</name>
    <dbReference type="NCBI Taxonomy" id="433330"/>
    <lineage>
        <taxon>Bacteria</taxon>
        <taxon>Bacillati</taxon>
        <taxon>Actinomycetota</taxon>
        <taxon>Actinomycetes</taxon>
        <taxon>Propionibacteriales</taxon>
        <taxon>Propionibacteriaceae</taxon>
        <taxon>Propioniciclava</taxon>
    </lineage>
</organism>
<dbReference type="AlphaFoldDB" id="A0A4Q9KN98"/>
<keyword evidence="3" id="KW-1185">Reference proteome</keyword>
<feature type="domain" description="Phosphatidate phosphatase APP1 catalytic" evidence="1">
    <location>
        <begin position="146"/>
        <end position="297"/>
    </location>
</feature>
<dbReference type="InterPro" id="IPR052935">
    <property type="entry name" value="Mg2+_PAP"/>
</dbReference>
<dbReference type="InterPro" id="IPR019236">
    <property type="entry name" value="APP1_cat"/>
</dbReference>
<name>A0A4Q9KN98_PROTD</name>
<dbReference type="GO" id="GO:0008195">
    <property type="term" value="F:phosphatidate phosphatase activity"/>
    <property type="evidence" value="ECO:0007669"/>
    <property type="project" value="InterPro"/>
</dbReference>
<dbReference type="EMBL" id="SDMR01000002">
    <property type="protein sequence ID" value="TBT96013.1"/>
    <property type="molecule type" value="Genomic_DNA"/>
</dbReference>
<evidence type="ECO:0000313" key="3">
    <source>
        <dbReference type="Proteomes" id="UP000291933"/>
    </source>
</evidence>
<dbReference type="Pfam" id="PF09949">
    <property type="entry name" value="APP1_cat"/>
    <property type="match status" value="1"/>
</dbReference>